<evidence type="ECO:0008006" key="3">
    <source>
        <dbReference type="Google" id="ProtNLM"/>
    </source>
</evidence>
<gene>
    <name evidence="2" type="ORF">METZ01_LOCUS183455</name>
</gene>
<feature type="transmembrane region" description="Helical" evidence="1">
    <location>
        <begin position="190"/>
        <end position="207"/>
    </location>
</feature>
<sequence>VIFLGLMLAHVEPFHTYFYLFAWWTYLPVIGAINYRKSGRSYVIGGQWQLVWLCSCSLIVWLFFEIWNFRLGNWLYVGVITDLGLRWTVYALAFATVLPAVLETDLLFDHLGVARRVRGLAFQVSARWLRVSVVSGFVMMALVALLPRYCFPLVWVGLVLILDPVLYHLDKEASFLGQASRGSYQRLTRLMLAGLSCGVLWEFWNYGSGAKWIYDIPFFDQWKVFEMPLPGFLGFMPFALECYLFWELFRRAQKTLVFTDRRYQVLALIVAISYCALTFYGIDVMTVIWL</sequence>
<accession>A0A382CYP6</accession>
<keyword evidence="1" id="KW-1133">Transmembrane helix</keyword>
<dbReference type="AlphaFoldDB" id="A0A382CYP6"/>
<organism evidence="2">
    <name type="scientific">marine metagenome</name>
    <dbReference type="NCBI Taxonomy" id="408172"/>
    <lineage>
        <taxon>unclassified sequences</taxon>
        <taxon>metagenomes</taxon>
        <taxon>ecological metagenomes</taxon>
    </lineage>
</organism>
<name>A0A382CYP6_9ZZZZ</name>
<feature type="transmembrane region" description="Helical" evidence="1">
    <location>
        <begin position="16"/>
        <end position="35"/>
    </location>
</feature>
<evidence type="ECO:0000256" key="1">
    <source>
        <dbReference type="SAM" id="Phobius"/>
    </source>
</evidence>
<reference evidence="2" key="1">
    <citation type="submission" date="2018-05" db="EMBL/GenBank/DDBJ databases">
        <authorList>
            <person name="Lanie J.A."/>
            <person name="Ng W.-L."/>
            <person name="Kazmierczak K.M."/>
            <person name="Andrzejewski T.M."/>
            <person name="Davidsen T.M."/>
            <person name="Wayne K.J."/>
            <person name="Tettelin H."/>
            <person name="Glass J.I."/>
            <person name="Rusch D."/>
            <person name="Podicherti R."/>
            <person name="Tsui H.-C.T."/>
            <person name="Winkler M.E."/>
        </authorList>
    </citation>
    <scope>NUCLEOTIDE SEQUENCE</scope>
</reference>
<feature type="transmembrane region" description="Helical" evidence="1">
    <location>
        <begin position="266"/>
        <end position="289"/>
    </location>
</feature>
<feature type="transmembrane region" description="Helical" evidence="1">
    <location>
        <begin position="152"/>
        <end position="169"/>
    </location>
</feature>
<feature type="transmembrane region" description="Helical" evidence="1">
    <location>
        <begin position="227"/>
        <end position="246"/>
    </location>
</feature>
<protein>
    <recommendedName>
        <fullName evidence="3">Lycopene cyclase domain-containing protein</fullName>
    </recommendedName>
</protein>
<dbReference type="EMBL" id="UINC01036513">
    <property type="protein sequence ID" value="SVB30601.1"/>
    <property type="molecule type" value="Genomic_DNA"/>
</dbReference>
<evidence type="ECO:0000313" key="2">
    <source>
        <dbReference type="EMBL" id="SVB30601.1"/>
    </source>
</evidence>
<keyword evidence="1" id="KW-0472">Membrane</keyword>
<feature type="non-terminal residue" evidence="2">
    <location>
        <position position="1"/>
    </location>
</feature>
<feature type="transmembrane region" description="Helical" evidence="1">
    <location>
        <begin position="87"/>
        <end position="108"/>
    </location>
</feature>
<keyword evidence="1" id="KW-0812">Transmembrane</keyword>
<feature type="transmembrane region" description="Helical" evidence="1">
    <location>
        <begin position="47"/>
        <end position="67"/>
    </location>
</feature>
<proteinExistence type="predicted"/>
<feature type="transmembrane region" description="Helical" evidence="1">
    <location>
        <begin position="128"/>
        <end position="146"/>
    </location>
</feature>